<gene>
    <name evidence="1" type="ORF">DFH08DRAFT_806309</name>
</gene>
<evidence type="ECO:0000313" key="2">
    <source>
        <dbReference type="Proteomes" id="UP001218218"/>
    </source>
</evidence>
<name>A0AAD7EUE2_9AGAR</name>
<comment type="caution">
    <text evidence="1">The sequence shown here is derived from an EMBL/GenBank/DDBJ whole genome shotgun (WGS) entry which is preliminary data.</text>
</comment>
<accession>A0AAD7EUE2</accession>
<proteinExistence type="predicted"/>
<keyword evidence="2" id="KW-1185">Reference proteome</keyword>
<dbReference type="EMBL" id="JARIHO010000013">
    <property type="protein sequence ID" value="KAJ7351590.1"/>
    <property type="molecule type" value="Genomic_DNA"/>
</dbReference>
<dbReference type="Proteomes" id="UP001218218">
    <property type="component" value="Unassembled WGS sequence"/>
</dbReference>
<dbReference type="AlphaFoldDB" id="A0AAD7EUE2"/>
<protein>
    <submittedName>
        <fullName evidence="1">Uncharacterized protein</fullName>
    </submittedName>
</protein>
<reference evidence="1" key="1">
    <citation type="submission" date="2023-03" db="EMBL/GenBank/DDBJ databases">
        <title>Massive genome expansion in bonnet fungi (Mycena s.s.) driven by repeated elements and novel gene families across ecological guilds.</title>
        <authorList>
            <consortium name="Lawrence Berkeley National Laboratory"/>
            <person name="Harder C.B."/>
            <person name="Miyauchi S."/>
            <person name="Viragh M."/>
            <person name="Kuo A."/>
            <person name="Thoen E."/>
            <person name="Andreopoulos B."/>
            <person name="Lu D."/>
            <person name="Skrede I."/>
            <person name="Drula E."/>
            <person name="Henrissat B."/>
            <person name="Morin E."/>
            <person name="Kohler A."/>
            <person name="Barry K."/>
            <person name="LaButti K."/>
            <person name="Morin E."/>
            <person name="Salamov A."/>
            <person name="Lipzen A."/>
            <person name="Mereny Z."/>
            <person name="Hegedus B."/>
            <person name="Baldrian P."/>
            <person name="Stursova M."/>
            <person name="Weitz H."/>
            <person name="Taylor A."/>
            <person name="Grigoriev I.V."/>
            <person name="Nagy L.G."/>
            <person name="Martin F."/>
            <person name="Kauserud H."/>
        </authorList>
    </citation>
    <scope>NUCLEOTIDE SEQUENCE</scope>
    <source>
        <strain evidence="1">CBHHK002</strain>
    </source>
</reference>
<organism evidence="1 2">
    <name type="scientific">Mycena albidolilacea</name>
    <dbReference type="NCBI Taxonomy" id="1033008"/>
    <lineage>
        <taxon>Eukaryota</taxon>
        <taxon>Fungi</taxon>
        <taxon>Dikarya</taxon>
        <taxon>Basidiomycota</taxon>
        <taxon>Agaricomycotina</taxon>
        <taxon>Agaricomycetes</taxon>
        <taxon>Agaricomycetidae</taxon>
        <taxon>Agaricales</taxon>
        <taxon>Marasmiineae</taxon>
        <taxon>Mycenaceae</taxon>
        <taxon>Mycena</taxon>
    </lineage>
</organism>
<evidence type="ECO:0000313" key="1">
    <source>
        <dbReference type="EMBL" id="KAJ7351590.1"/>
    </source>
</evidence>
<sequence>MTVHSMGQTSRSISPKNWWRRRKGSENELFLGALVKRRRSRESMSTSLFHWPKAPPNHAQELTKARSVARYGLGPCSSPINQEKVVRGAGRCAVRSTLRTGKGRAASKIHKGRYIKCGGLFKGGTPRIDVFKRTVYSRGLSEIWADGVLMGAVGNGMLHACLTHRPLQSSSMCTSIPSYRLVAIPYIYLGLCRSS</sequence>